<keyword evidence="1" id="KW-0175">Coiled coil</keyword>
<dbReference type="Proteomes" id="UP000825228">
    <property type="component" value="Unassembled WGS sequence"/>
</dbReference>
<dbReference type="InterPro" id="IPR009057">
    <property type="entry name" value="Homeodomain-like_sf"/>
</dbReference>
<evidence type="ECO:0000256" key="1">
    <source>
        <dbReference type="SAM" id="Coils"/>
    </source>
</evidence>
<evidence type="ECO:0000313" key="3">
    <source>
        <dbReference type="EMBL" id="MBY6365184.1"/>
    </source>
</evidence>
<dbReference type="InterPro" id="IPR012337">
    <property type="entry name" value="RNaseH-like_sf"/>
</dbReference>
<gene>
    <name evidence="3" type="ORF">HQ603_00300</name>
</gene>
<dbReference type="EMBL" id="JABUBU010000001">
    <property type="protein sequence ID" value="MBY6365184.1"/>
    <property type="molecule type" value="Genomic_DNA"/>
</dbReference>
<accession>A0ABS7P0D3</accession>
<protein>
    <submittedName>
        <fullName evidence="3">IS3 family transposase</fullName>
    </submittedName>
</protein>
<dbReference type="NCBIfam" id="NF033516">
    <property type="entry name" value="transpos_IS3"/>
    <property type="match status" value="1"/>
</dbReference>
<keyword evidence="4" id="KW-1185">Reference proteome</keyword>
<evidence type="ECO:0000259" key="2">
    <source>
        <dbReference type="PROSITE" id="PS50994"/>
    </source>
</evidence>
<dbReference type="RefSeq" id="WP_222682423.1">
    <property type="nucleotide sequence ID" value="NZ_JABUBT010000002.1"/>
</dbReference>
<feature type="coiled-coil region" evidence="1">
    <location>
        <begin position="63"/>
        <end position="90"/>
    </location>
</feature>
<dbReference type="Pfam" id="PF13333">
    <property type="entry name" value="rve_2"/>
    <property type="match status" value="1"/>
</dbReference>
<organism evidence="3 4">
    <name type="scientific">Rhodococcoides corynebacterioides</name>
    <dbReference type="NCBI Taxonomy" id="53972"/>
    <lineage>
        <taxon>Bacteria</taxon>
        <taxon>Bacillati</taxon>
        <taxon>Actinomycetota</taxon>
        <taxon>Actinomycetes</taxon>
        <taxon>Mycobacteriales</taxon>
        <taxon>Nocardiaceae</taxon>
        <taxon>Rhodococcoides</taxon>
    </lineage>
</organism>
<name>A0ABS7P0D3_9NOCA</name>
<dbReference type="Gene3D" id="1.10.10.10">
    <property type="entry name" value="Winged helix-like DNA-binding domain superfamily/Winged helix DNA-binding domain"/>
    <property type="match status" value="1"/>
</dbReference>
<proteinExistence type="predicted"/>
<dbReference type="SUPFAM" id="SSF53098">
    <property type="entry name" value="Ribonuclease H-like"/>
    <property type="match status" value="1"/>
</dbReference>
<dbReference type="PANTHER" id="PTHR46889">
    <property type="entry name" value="TRANSPOSASE INSF FOR INSERTION SEQUENCE IS3B-RELATED"/>
    <property type="match status" value="1"/>
</dbReference>
<feature type="domain" description="Integrase catalytic" evidence="2">
    <location>
        <begin position="242"/>
        <end position="414"/>
    </location>
</feature>
<dbReference type="InterPro" id="IPR036388">
    <property type="entry name" value="WH-like_DNA-bd_sf"/>
</dbReference>
<dbReference type="Pfam" id="PF00665">
    <property type="entry name" value="rve"/>
    <property type="match status" value="1"/>
</dbReference>
<dbReference type="Gene3D" id="3.30.420.10">
    <property type="entry name" value="Ribonuclease H-like superfamily/Ribonuclease H"/>
    <property type="match status" value="1"/>
</dbReference>
<dbReference type="SUPFAM" id="SSF46689">
    <property type="entry name" value="Homeodomain-like"/>
    <property type="match status" value="1"/>
</dbReference>
<dbReference type="InterPro" id="IPR050900">
    <property type="entry name" value="Transposase_IS3/IS150/IS904"/>
</dbReference>
<evidence type="ECO:0000313" key="4">
    <source>
        <dbReference type="Proteomes" id="UP000825228"/>
    </source>
</evidence>
<dbReference type="InterPro" id="IPR036397">
    <property type="entry name" value="RNaseH_sf"/>
</dbReference>
<comment type="caution">
    <text evidence="3">The sequence shown here is derived from an EMBL/GenBank/DDBJ whole genome shotgun (WGS) entry which is preliminary data.</text>
</comment>
<dbReference type="PROSITE" id="PS50994">
    <property type="entry name" value="INTEGRASE"/>
    <property type="match status" value="1"/>
</dbReference>
<dbReference type="InterPro" id="IPR001584">
    <property type="entry name" value="Integrase_cat-core"/>
</dbReference>
<reference evidence="3 4" key="1">
    <citation type="submission" date="2020-06" db="EMBL/GenBank/DDBJ databases">
        <title>Taxonomy, biology and ecology of Rhodococcus bacteria occurring in California pistachio and other woody hosts as revealed by genome sequence analyses.</title>
        <authorList>
            <person name="Gai Y."/>
            <person name="Riely B."/>
        </authorList>
    </citation>
    <scope>NUCLEOTIDE SEQUENCE [LARGE SCALE GENOMIC DNA]</scope>
    <source>
        <strain evidence="3 4">BP-281</strain>
    </source>
</reference>
<dbReference type="InterPro" id="IPR048020">
    <property type="entry name" value="Transpos_IS3"/>
</dbReference>
<dbReference type="PANTHER" id="PTHR46889:SF5">
    <property type="entry name" value="INTEGRASE PROTEIN"/>
    <property type="match status" value="1"/>
</dbReference>
<sequence length="433" mass="48267">MPKKIDPEVRSRALRLLQTHGQEYPSLTAASAAIAKQVGVGVETVRRWAVQAEVDAGARPGTTSEESAEIRKLKAENRQLREDVAILKAATNFLRGGTRPPQPMIIGFIDTLRANGFAVESICRVLREQGVAIAARTYRAWRTRRPAVRTVSDAVVVDAVRDAVWRTADDGRRRMTPEGLYGRVKMRAHLDRTVLPGVSHGAVDRAMRTLRHNGVRRSKGIRTTIPAADGIRAGDLLNRQFRADEPNRVWVTDFTYVRSWAGWVCVVFIVDVFSRRIVAWHASTSKSVELVTVPLRMALRQRRREGYPVKAAELIHHSDAGSQYTSVTLTERLALEDIAASIGSVGDAYDNALIESANGLYKSECIRTTIFHSGPYRTASDVEFATAGWVDWYNNRRLHSSIGHVPPIEYETLHYAGLITEDQPRLETARNLG</sequence>